<organism evidence="1 2">
    <name type="scientific">Haemaphysalis longicornis</name>
    <name type="common">Bush tick</name>
    <dbReference type="NCBI Taxonomy" id="44386"/>
    <lineage>
        <taxon>Eukaryota</taxon>
        <taxon>Metazoa</taxon>
        <taxon>Ecdysozoa</taxon>
        <taxon>Arthropoda</taxon>
        <taxon>Chelicerata</taxon>
        <taxon>Arachnida</taxon>
        <taxon>Acari</taxon>
        <taxon>Parasitiformes</taxon>
        <taxon>Ixodida</taxon>
        <taxon>Ixodoidea</taxon>
        <taxon>Ixodidae</taxon>
        <taxon>Haemaphysalinae</taxon>
        <taxon>Haemaphysalis</taxon>
    </lineage>
</organism>
<keyword evidence="2" id="KW-1185">Reference proteome</keyword>
<dbReference type="EMBL" id="JABSTR010001085">
    <property type="protein sequence ID" value="KAH9383409.1"/>
    <property type="molecule type" value="Genomic_DNA"/>
</dbReference>
<comment type="caution">
    <text evidence="1">The sequence shown here is derived from an EMBL/GenBank/DDBJ whole genome shotgun (WGS) entry which is preliminary data.</text>
</comment>
<sequence length="105" mass="11329">MRRSAQLTDDDRCPWSAFGPCLVPDGDLGMDPARRPLSPSWAVPGGAVVDDGLAGFLVLDLDRCRCPVSVSSPVFRVPVVEVLVVSGLFRFYRRSVSLVASLGPR</sequence>
<dbReference type="Proteomes" id="UP000821853">
    <property type="component" value="Unassembled WGS sequence"/>
</dbReference>
<dbReference type="VEuPathDB" id="VectorBase:HLOH_062666"/>
<proteinExistence type="predicted"/>
<evidence type="ECO:0000313" key="1">
    <source>
        <dbReference type="EMBL" id="KAH9383409.1"/>
    </source>
</evidence>
<dbReference type="AlphaFoldDB" id="A0A9J6H8W0"/>
<protein>
    <submittedName>
        <fullName evidence="1">Uncharacterized protein</fullName>
    </submittedName>
</protein>
<accession>A0A9J6H8W0</accession>
<reference evidence="1 2" key="1">
    <citation type="journal article" date="2020" name="Cell">
        <title>Large-Scale Comparative Analyses of Tick Genomes Elucidate Their Genetic Diversity and Vector Capacities.</title>
        <authorList>
            <consortium name="Tick Genome and Microbiome Consortium (TIGMIC)"/>
            <person name="Jia N."/>
            <person name="Wang J."/>
            <person name="Shi W."/>
            <person name="Du L."/>
            <person name="Sun Y."/>
            <person name="Zhan W."/>
            <person name="Jiang J.F."/>
            <person name="Wang Q."/>
            <person name="Zhang B."/>
            <person name="Ji P."/>
            <person name="Bell-Sakyi L."/>
            <person name="Cui X.M."/>
            <person name="Yuan T.T."/>
            <person name="Jiang B.G."/>
            <person name="Yang W.F."/>
            <person name="Lam T.T."/>
            <person name="Chang Q.C."/>
            <person name="Ding S.J."/>
            <person name="Wang X.J."/>
            <person name="Zhu J.G."/>
            <person name="Ruan X.D."/>
            <person name="Zhao L."/>
            <person name="Wei J.T."/>
            <person name="Ye R.Z."/>
            <person name="Que T.C."/>
            <person name="Du C.H."/>
            <person name="Zhou Y.H."/>
            <person name="Cheng J.X."/>
            <person name="Dai P.F."/>
            <person name="Guo W.B."/>
            <person name="Han X.H."/>
            <person name="Huang E.J."/>
            <person name="Li L.F."/>
            <person name="Wei W."/>
            <person name="Gao Y.C."/>
            <person name="Liu J.Z."/>
            <person name="Shao H.Z."/>
            <person name="Wang X."/>
            <person name="Wang C.C."/>
            <person name="Yang T.C."/>
            <person name="Huo Q.B."/>
            <person name="Li W."/>
            <person name="Chen H.Y."/>
            <person name="Chen S.E."/>
            <person name="Zhou L.G."/>
            <person name="Ni X.B."/>
            <person name="Tian J.H."/>
            <person name="Sheng Y."/>
            <person name="Liu T."/>
            <person name="Pan Y.S."/>
            <person name="Xia L.Y."/>
            <person name="Li J."/>
            <person name="Zhao F."/>
            <person name="Cao W.C."/>
        </authorList>
    </citation>
    <scope>NUCLEOTIDE SEQUENCE [LARGE SCALE GENOMIC DNA]</scope>
    <source>
        <strain evidence="1">HaeL-2018</strain>
    </source>
</reference>
<gene>
    <name evidence="1" type="ORF">HPB48_024651</name>
</gene>
<evidence type="ECO:0000313" key="2">
    <source>
        <dbReference type="Proteomes" id="UP000821853"/>
    </source>
</evidence>
<name>A0A9J6H8W0_HAELO</name>